<organism evidence="1 2">
    <name type="scientific">Eumeta variegata</name>
    <name type="common">Bagworm moth</name>
    <name type="synonym">Eumeta japonica</name>
    <dbReference type="NCBI Taxonomy" id="151549"/>
    <lineage>
        <taxon>Eukaryota</taxon>
        <taxon>Metazoa</taxon>
        <taxon>Ecdysozoa</taxon>
        <taxon>Arthropoda</taxon>
        <taxon>Hexapoda</taxon>
        <taxon>Insecta</taxon>
        <taxon>Pterygota</taxon>
        <taxon>Neoptera</taxon>
        <taxon>Endopterygota</taxon>
        <taxon>Lepidoptera</taxon>
        <taxon>Glossata</taxon>
        <taxon>Ditrysia</taxon>
        <taxon>Tineoidea</taxon>
        <taxon>Psychidae</taxon>
        <taxon>Oiketicinae</taxon>
        <taxon>Eumeta</taxon>
    </lineage>
</organism>
<reference evidence="1 2" key="1">
    <citation type="journal article" date="2019" name="Commun. Biol.">
        <title>The bagworm genome reveals a unique fibroin gene that provides high tensile strength.</title>
        <authorList>
            <person name="Kono N."/>
            <person name="Nakamura H."/>
            <person name="Ohtoshi R."/>
            <person name="Tomita M."/>
            <person name="Numata K."/>
            <person name="Arakawa K."/>
        </authorList>
    </citation>
    <scope>NUCLEOTIDE SEQUENCE [LARGE SCALE GENOMIC DNA]</scope>
</reference>
<dbReference type="AlphaFoldDB" id="A0A4C1YSB4"/>
<evidence type="ECO:0000313" key="1">
    <source>
        <dbReference type="EMBL" id="GBP79028.1"/>
    </source>
</evidence>
<dbReference type="Proteomes" id="UP000299102">
    <property type="component" value="Unassembled WGS sequence"/>
</dbReference>
<accession>A0A4C1YSB4</accession>
<evidence type="ECO:0000313" key="2">
    <source>
        <dbReference type="Proteomes" id="UP000299102"/>
    </source>
</evidence>
<protein>
    <submittedName>
        <fullName evidence="1">Uncharacterized protein</fullName>
    </submittedName>
</protein>
<comment type="caution">
    <text evidence="1">The sequence shown here is derived from an EMBL/GenBank/DDBJ whole genome shotgun (WGS) entry which is preliminary data.</text>
</comment>
<gene>
    <name evidence="1" type="ORF">EVAR_56643_1</name>
</gene>
<sequence>MRRFDAPRLSLLLPRVNILRHCDAFVISFTTAEFRQIILQAQCLREHVKPLISDVIILLMMMIVDALSPRWTDVGGLEVKASQSERKRY</sequence>
<keyword evidence="2" id="KW-1185">Reference proteome</keyword>
<proteinExistence type="predicted"/>
<name>A0A4C1YSB4_EUMVA</name>
<dbReference type="EMBL" id="BGZK01001397">
    <property type="protein sequence ID" value="GBP79028.1"/>
    <property type="molecule type" value="Genomic_DNA"/>
</dbReference>